<accession>A0AAX1RUB9</accession>
<evidence type="ECO:0000313" key="2">
    <source>
        <dbReference type="Proteomes" id="UP000256337"/>
    </source>
</evidence>
<organism evidence="1 2">
    <name type="scientific">Staphylococcus felis</name>
    <dbReference type="NCBI Taxonomy" id="46127"/>
    <lineage>
        <taxon>Bacteria</taxon>
        <taxon>Bacillati</taxon>
        <taxon>Bacillota</taxon>
        <taxon>Bacilli</taxon>
        <taxon>Bacillales</taxon>
        <taxon>Staphylococcaceae</taxon>
        <taxon>Staphylococcus</taxon>
    </lineage>
</organism>
<dbReference type="AlphaFoldDB" id="A0AAX1RUB9"/>
<proteinExistence type="predicted"/>
<sequence>MLMQVKEFLATVSYECMYVKVYSDNGNLYIDKNMQKKYILDDHHEGIFEVIYEFDHKEKLAIKNQNQILYANKHEVIPMLFSDYDIRTNKWTVFFYHKQWIKYNNEENKYCEVNISNLWELLAKHLKILNELQNQKYVLSMKKLLGDNIKKREDIIKLSNGKDSILKRYLKLRQSKLGRIQVKLWESRS</sequence>
<protein>
    <submittedName>
        <fullName evidence="1">Uncharacterized protein</fullName>
    </submittedName>
</protein>
<comment type="caution">
    <text evidence="1">The sequence shown here is derived from an EMBL/GenBank/DDBJ whole genome shotgun (WGS) entry which is preliminary data.</text>
</comment>
<dbReference type="Proteomes" id="UP000256337">
    <property type="component" value="Unassembled WGS sequence"/>
</dbReference>
<evidence type="ECO:0000313" key="1">
    <source>
        <dbReference type="EMBL" id="REI19898.1"/>
    </source>
</evidence>
<gene>
    <name evidence="1" type="ORF">DOS76_10055</name>
</gene>
<name>A0AAX1RUB9_9STAP</name>
<dbReference type="EMBL" id="QKYD01000140">
    <property type="protein sequence ID" value="REI19898.1"/>
    <property type="molecule type" value="Genomic_DNA"/>
</dbReference>
<reference evidence="1 2" key="1">
    <citation type="journal article" date="2018" name="Vet. Microbiol.">
        <title>Characterisation of Staphylococcus felis isolated from cats using whole genome sequencing.</title>
        <authorList>
            <person name="Worthing K."/>
            <person name="Pang S."/>
            <person name="Trott D.J."/>
            <person name="Abraham S."/>
            <person name="Coombs G.W."/>
            <person name="Jordan D."/>
            <person name="McIntyre L."/>
            <person name="Davies M.R."/>
            <person name="Norris J."/>
        </authorList>
    </citation>
    <scope>NUCLEOTIDE SEQUENCE [LARGE SCALE GENOMIC DNA]</scope>
    <source>
        <strain evidence="1 2">F25</strain>
    </source>
</reference>